<protein>
    <submittedName>
        <fullName evidence="2">Uncharacterized protein</fullName>
    </submittedName>
</protein>
<dbReference type="STRING" id="451379.A0A0N5AI69"/>
<dbReference type="AlphaFoldDB" id="A0A0N5AI69"/>
<accession>A0A0N5AI69</accession>
<organism evidence="1 2">
    <name type="scientific">Syphacia muris</name>
    <dbReference type="NCBI Taxonomy" id="451379"/>
    <lineage>
        <taxon>Eukaryota</taxon>
        <taxon>Metazoa</taxon>
        <taxon>Ecdysozoa</taxon>
        <taxon>Nematoda</taxon>
        <taxon>Chromadorea</taxon>
        <taxon>Rhabditida</taxon>
        <taxon>Spirurina</taxon>
        <taxon>Oxyuridomorpha</taxon>
        <taxon>Oxyuroidea</taxon>
        <taxon>Oxyuridae</taxon>
        <taxon>Syphacia</taxon>
    </lineage>
</organism>
<dbReference type="Proteomes" id="UP000046393">
    <property type="component" value="Unplaced"/>
</dbReference>
<sequence>MPFIGKDWRGPGNEWIRCPHTDGWEQRKLRPTQIADFEVPQSISCSLTASRFNRTESLTSLSYSDAASLHSEETTDDSGKLSHSLLPQTITFFYLVQLSYISTSFMSMS</sequence>
<keyword evidence="1" id="KW-1185">Reference proteome</keyword>
<dbReference type="WBParaSite" id="SMUV_0000410201-mRNA-1">
    <property type="protein sequence ID" value="SMUV_0000410201-mRNA-1"/>
    <property type="gene ID" value="SMUV_0000410201"/>
</dbReference>
<name>A0A0N5AI69_9BILA</name>
<evidence type="ECO:0000313" key="2">
    <source>
        <dbReference type="WBParaSite" id="SMUV_0000410201-mRNA-1"/>
    </source>
</evidence>
<reference evidence="2" key="1">
    <citation type="submission" date="2017-02" db="UniProtKB">
        <authorList>
            <consortium name="WormBaseParasite"/>
        </authorList>
    </citation>
    <scope>IDENTIFICATION</scope>
</reference>
<evidence type="ECO:0000313" key="1">
    <source>
        <dbReference type="Proteomes" id="UP000046393"/>
    </source>
</evidence>
<proteinExistence type="predicted"/>